<keyword evidence="2" id="KW-0255">Endonuclease</keyword>
<reference evidence="2" key="1">
    <citation type="submission" date="2022-06" db="EMBL/GenBank/DDBJ databases">
        <title>Genome sequence of Phormidium yuhuli AB48 isolated from an industrial photobioreactor environment.</title>
        <authorList>
            <person name="Qiu Y."/>
            <person name="Noonan A.J.C."/>
            <person name="Dofher K."/>
            <person name="Koch M."/>
            <person name="Kieft B."/>
            <person name="Lin X."/>
            <person name="Ziels R.M."/>
            <person name="Hallam S.J."/>
        </authorList>
    </citation>
    <scope>NUCLEOTIDE SEQUENCE</scope>
    <source>
        <strain evidence="2">AB48</strain>
    </source>
</reference>
<keyword evidence="3" id="KW-1185">Reference proteome</keyword>
<sequence>MAALTSPLTLDLEPLHLSDEQFEQLCFNNPDLSLEQSAAGVLIVMPPIGGESGNRELELGIDLGLWNRQTQLGKVFSSSTLFRLPNGGRRSPDAAWIELSRWQHLTPDQRRRFPPIAPDFVLELRSPSDRLSLLQDKMQEYLDAGVRLGWLFNPQDQNVEIYRPGQPPEIRPLPSQLSGEEVLPGFELWVERF</sequence>
<dbReference type="SUPFAM" id="SSF52980">
    <property type="entry name" value="Restriction endonuclease-like"/>
    <property type="match status" value="1"/>
</dbReference>
<proteinExistence type="predicted"/>
<gene>
    <name evidence="2" type="ORF">NEA10_16960</name>
</gene>
<name>A0ABY5AQ60_9CYAN</name>
<dbReference type="GO" id="GO:0004519">
    <property type="term" value="F:endonuclease activity"/>
    <property type="evidence" value="ECO:0007669"/>
    <property type="project" value="UniProtKB-KW"/>
</dbReference>
<keyword evidence="2" id="KW-0378">Hydrolase</keyword>
<dbReference type="CDD" id="cd06260">
    <property type="entry name" value="DUF820-like"/>
    <property type="match status" value="1"/>
</dbReference>
<dbReference type="Pfam" id="PF05685">
    <property type="entry name" value="Uma2"/>
    <property type="match status" value="1"/>
</dbReference>
<dbReference type="EMBL" id="CP098611">
    <property type="protein sequence ID" value="USR90506.1"/>
    <property type="molecule type" value="Genomic_DNA"/>
</dbReference>
<protein>
    <submittedName>
        <fullName evidence="2">Uma2 family endonuclease</fullName>
    </submittedName>
</protein>
<keyword evidence="2" id="KW-0540">Nuclease</keyword>
<accession>A0ABY5AQ60</accession>
<organism evidence="2 3">
    <name type="scientific">Phormidium yuhuli AB48</name>
    <dbReference type="NCBI Taxonomy" id="2940671"/>
    <lineage>
        <taxon>Bacteria</taxon>
        <taxon>Bacillati</taxon>
        <taxon>Cyanobacteriota</taxon>
        <taxon>Cyanophyceae</taxon>
        <taxon>Oscillatoriophycideae</taxon>
        <taxon>Oscillatoriales</taxon>
        <taxon>Oscillatoriaceae</taxon>
        <taxon>Phormidium</taxon>
        <taxon>Phormidium yuhuli</taxon>
    </lineage>
</organism>
<dbReference type="Gene3D" id="3.90.1570.10">
    <property type="entry name" value="tt1808, chain A"/>
    <property type="match status" value="1"/>
</dbReference>
<dbReference type="PANTHER" id="PTHR34107">
    <property type="entry name" value="SLL0198 PROTEIN-RELATED"/>
    <property type="match status" value="1"/>
</dbReference>
<dbReference type="InterPro" id="IPR012296">
    <property type="entry name" value="Nuclease_put_TT1808"/>
</dbReference>
<dbReference type="Proteomes" id="UP001056708">
    <property type="component" value="Chromosome"/>
</dbReference>
<dbReference type="InterPro" id="IPR008538">
    <property type="entry name" value="Uma2"/>
</dbReference>
<dbReference type="RefSeq" id="WP_252662534.1">
    <property type="nucleotide sequence ID" value="NZ_CP098611.1"/>
</dbReference>
<evidence type="ECO:0000259" key="1">
    <source>
        <dbReference type="Pfam" id="PF05685"/>
    </source>
</evidence>
<feature type="domain" description="Putative restriction endonuclease" evidence="1">
    <location>
        <begin position="20"/>
        <end position="190"/>
    </location>
</feature>
<evidence type="ECO:0000313" key="3">
    <source>
        <dbReference type="Proteomes" id="UP001056708"/>
    </source>
</evidence>
<dbReference type="PANTHER" id="PTHR34107:SF6">
    <property type="entry name" value="SLR0981 PROTEIN"/>
    <property type="match status" value="1"/>
</dbReference>
<evidence type="ECO:0000313" key="2">
    <source>
        <dbReference type="EMBL" id="USR90506.1"/>
    </source>
</evidence>
<dbReference type="InterPro" id="IPR011335">
    <property type="entry name" value="Restrct_endonuc-II-like"/>
</dbReference>